<dbReference type="Pfam" id="PF11726">
    <property type="entry name" value="YagK_YfjJ_C"/>
    <property type="match status" value="1"/>
</dbReference>
<dbReference type="AlphaFoldDB" id="A0A1Y2SDT7"/>
<reference evidence="2 3" key="1">
    <citation type="submission" date="2016-10" db="EMBL/GenBank/DDBJ databases">
        <title>Systematic genetic and metabolomic analysis of Xenorhabdus and Photorhabdus spp., highlights the requirements for a dual symbiotic and pathogenic life style.</title>
        <authorList>
            <person name="Tobias N.J."/>
            <person name="Wolff H."/>
            <person name="Djahanschiri B."/>
            <person name="Pidot S.J."/>
            <person name="Stinear T.P."/>
            <person name="Ebersberger I."/>
            <person name="Bode H.B."/>
        </authorList>
    </citation>
    <scope>NUCLEOTIDE SEQUENCE [LARGE SCALE GENOMIC DNA]</scope>
    <source>
        <strain evidence="2 3">DSM 22392</strain>
    </source>
</reference>
<evidence type="ECO:0000313" key="2">
    <source>
        <dbReference type="EMBL" id="OTA16920.1"/>
    </source>
</evidence>
<comment type="caution">
    <text evidence="2">The sequence shown here is derived from an EMBL/GenBank/DDBJ whole genome shotgun (WGS) entry which is preliminary data.</text>
</comment>
<gene>
    <name evidence="2" type="ORF">Xvie_01599</name>
</gene>
<dbReference type="EMBL" id="MUBJ01000006">
    <property type="protein sequence ID" value="OTA16920.1"/>
    <property type="molecule type" value="Genomic_DNA"/>
</dbReference>
<sequence>MILKECNSEKNAYHMQRLEALTAFVMNEHARVLAFGLDLSLPQHNQHKGYESAVITRFIASLKAQLAAYLKRRSREGKRIYSCPVYYAWAREFGEMNSNKHYHLVLLVNREVFSCMMLKLGFKGTGRGLLLTMAAKAWCHALKLKGKAKESVSYHLAGIFELNRREGTNSLDYENYLNRICYLAKKRSKENEDGERNFGCSQFKTKAKSNLLPEK</sequence>
<dbReference type="RefSeq" id="WP_086108784.1">
    <property type="nucleotide sequence ID" value="NZ_CAWNGD010000106.1"/>
</dbReference>
<accession>A0A1Y2SDT7</accession>
<proteinExistence type="predicted"/>
<organism evidence="2 3">
    <name type="scientific">Xenorhabdus vietnamensis</name>
    <dbReference type="NCBI Taxonomy" id="351656"/>
    <lineage>
        <taxon>Bacteria</taxon>
        <taxon>Pseudomonadati</taxon>
        <taxon>Pseudomonadota</taxon>
        <taxon>Gammaproteobacteria</taxon>
        <taxon>Enterobacterales</taxon>
        <taxon>Morganellaceae</taxon>
        <taxon>Xenorhabdus</taxon>
    </lineage>
</organism>
<protein>
    <recommendedName>
        <fullName evidence="1">YagK/YfjJ C-terminal domain-containing protein</fullName>
    </recommendedName>
</protein>
<name>A0A1Y2SDT7_9GAMM</name>
<evidence type="ECO:0000313" key="3">
    <source>
        <dbReference type="Proteomes" id="UP000194350"/>
    </source>
</evidence>
<dbReference type="OrthoDB" id="5701642at2"/>
<feature type="domain" description="YagK/YfjJ C-terminal" evidence="1">
    <location>
        <begin position="26"/>
        <end position="201"/>
    </location>
</feature>
<keyword evidence="3" id="KW-1185">Reference proteome</keyword>
<dbReference type="InterPro" id="IPR057271">
    <property type="entry name" value="YagK_YfjJ_C"/>
</dbReference>
<evidence type="ECO:0000259" key="1">
    <source>
        <dbReference type="Pfam" id="PF11726"/>
    </source>
</evidence>
<dbReference type="Proteomes" id="UP000194350">
    <property type="component" value="Unassembled WGS sequence"/>
</dbReference>